<dbReference type="PANTHER" id="PTHR37422">
    <property type="entry name" value="TEICHURONIC ACID BIOSYNTHESIS PROTEIN TUAE"/>
    <property type="match status" value="1"/>
</dbReference>
<evidence type="ECO:0000256" key="3">
    <source>
        <dbReference type="ARBA" id="ARBA00022989"/>
    </source>
</evidence>
<dbReference type="InterPro" id="IPR007016">
    <property type="entry name" value="O-antigen_ligase-rel_domated"/>
</dbReference>
<dbReference type="GO" id="GO:0016020">
    <property type="term" value="C:membrane"/>
    <property type="evidence" value="ECO:0007669"/>
    <property type="project" value="UniProtKB-SubCell"/>
</dbReference>
<dbReference type="PANTHER" id="PTHR37422:SF13">
    <property type="entry name" value="LIPOPOLYSACCHARIDE BIOSYNTHESIS PROTEIN PA4999-RELATED"/>
    <property type="match status" value="1"/>
</dbReference>
<protein>
    <submittedName>
        <fullName evidence="7">O-antigen ligase family protein</fullName>
    </submittedName>
</protein>
<dbReference type="RefSeq" id="WP_141612199.1">
    <property type="nucleotide sequence ID" value="NZ_VIGC02000040.1"/>
</dbReference>
<feature type="transmembrane region" description="Helical" evidence="5">
    <location>
        <begin position="153"/>
        <end position="171"/>
    </location>
</feature>
<keyword evidence="3 5" id="KW-1133">Transmembrane helix</keyword>
<dbReference type="InParanoid" id="A0A540V9I3"/>
<evidence type="ECO:0000313" key="7">
    <source>
        <dbReference type="EMBL" id="TQE93418.1"/>
    </source>
</evidence>
<feature type="transmembrane region" description="Helical" evidence="5">
    <location>
        <begin position="32"/>
        <end position="49"/>
    </location>
</feature>
<evidence type="ECO:0000259" key="6">
    <source>
        <dbReference type="Pfam" id="PF04932"/>
    </source>
</evidence>
<dbReference type="AlphaFoldDB" id="A0A540V9I3"/>
<keyword evidence="8" id="KW-1185">Reference proteome</keyword>
<feature type="transmembrane region" description="Helical" evidence="5">
    <location>
        <begin position="81"/>
        <end position="103"/>
    </location>
</feature>
<accession>A0A540V9I3</accession>
<keyword evidence="2 5" id="KW-0812">Transmembrane</keyword>
<feature type="transmembrane region" description="Helical" evidence="5">
    <location>
        <begin position="56"/>
        <end position="75"/>
    </location>
</feature>
<feature type="domain" description="O-antigen ligase-related" evidence="6">
    <location>
        <begin position="192"/>
        <end position="323"/>
    </location>
</feature>
<keyword evidence="7" id="KW-0436">Ligase</keyword>
<proteinExistence type="predicted"/>
<feature type="transmembrane region" description="Helical" evidence="5">
    <location>
        <begin position="115"/>
        <end position="133"/>
    </location>
</feature>
<feature type="transmembrane region" description="Helical" evidence="5">
    <location>
        <begin position="183"/>
        <end position="205"/>
    </location>
</feature>
<organism evidence="7 8">
    <name type="scientific">Litorilinea aerophila</name>
    <dbReference type="NCBI Taxonomy" id="1204385"/>
    <lineage>
        <taxon>Bacteria</taxon>
        <taxon>Bacillati</taxon>
        <taxon>Chloroflexota</taxon>
        <taxon>Caldilineae</taxon>
        <taxon>Caldilineales</taxon>
        <taxon>Caldilineaceae</taxon>
        <taxon>Litorilinea</taxon>
    </lineage>
</organism>
<dbReference type="Proteomes" id="UP000317371">
    <property type="component" value="Unassembled WGS sequence"/>
</dbReference>
<reference evidence="7 8" key="1">
    <citation type="submission" date="2019-06" db="EMBL/GenBank/DDBJ databases">
        <title>Genome sequence of Litorilinea aerophila BAA-2444.</title>
        <authorList>
            <person name="Maclea K.S."/>
            <person name="Maurais E.G."/>
            <person name="Iannazzi L.C."/>
        </authorList>
    </citation>
    <scope>NUCLEOTIDE SEQUENCE [LARGE SCALE GENOMIC DNA]</scope>
    <source>
        <strain evidence="7 8">ATCC BAA-2444</strain>
    </source>
</reference>
<feature type="transmembrane region" description="Helical" evidence="5">
    <location>
        <begin position="225"/>
        <end position="245"/>
    </location>
</feature>
<evidence type="ECO:0000256" key="5">
    <source>
        <dbReference type="SAM" id="Phobius"/>
    </source>
</evidence>
<name>A0A540V9I3_9CHLR</name>
<comment type="caution">
    <text evidence="7">The sequence shown here is derived from an EMBL/GenBank/DDBJ whole genome shotgun (WGS) entry which is preliminary data.</text>
</comment>
<dbReference type="Pfam" id="PF04932">
    <property type="entry name" value="Wzy_C"/>
    <property type="match status" value="1"/>
</dbReference>
<dbReference type="OrthoDB" id="117602at2"/>
<evidence type="ECO:0000313" key="8">
    <source>
        <dbReference type="Proteomes" id="UP000317371"/>
    </source>
</evidence>
<dbReference type="InterPro" id="IPR051533">
    <property type="entry name" value="WaaL-like"/>
</dbReference>
<evidence type="ECO:0000256" key="1">
    <source>
        <dbReference type="ARBA" id="ARBA00004141"/>
    </source>
</evidence>
<sequence>MRFLALVLSQFLIFMIPWEGVVEVPGIGTAVKLYGLAVAGFWVITVVITGRMRNPAPYHILVGLFVIWNALSFFWSADPDATLTLVMTWAQLLGLVLILWDLYTTQSAIQMALQAYILGAYVAIGSAIGNYFAGAAYYSHYQRFSPGNTNPDGFGFIVVLGIPVAWYLASTEGTSRLARWLRLVNYLYIPAAFLGLALSGTRTAMIASMPGMAFGLAHLNRIRPWARVAIFLLVVSAILLLLPYVQELRSFQRLGTTGTELTQGDLNYRLVLWRDGLKSFVEHPLLGVGSNMYRSVNRVGKVAHNSFLSVLVEVGLIGFLLFALILFTAFLKALTLPKWDALFWLTVLLVWAIGAFTLTWEYRKSTWLFLSLIVANAALAEPASEAVSAPSDTTVEEAAWALPGLGR</sequence>
<gene>
    <name evidence="7" type="ORF">FKZ61_21355</name>
</gene>
<evidence type="ECO:0000256" key="2">
    <source>
        <dbReference type="ARBA" id="ARBA00022692"/>
    </source>
</evidence>
<feature type="transmembrane region" description="Helical" evidence="5">
    <location>
        <begin position="307"/>
        <end position="330"/>
    </location>
</feature>
<dbReference type="GO" id="GO:0016874">
    <property type="term" value="F:ligase activity"/>
    <property type="evidence" value="ECO:0007669"/>
    <property type="project" value="UniProtKB-KW"/>
</dbReference>
<evidence type="ECO:0000256" key="4">
    <source>
        <dbReference type="ARBA" id="ARBA00023136"/>
    </source>
</evidence>
<feature type="transmembrane region" description="Helical" evidence="5">
    <location>
        <begin position="342"/>
        <end position="360"/>
    </location>
</feature>
<keyword evidence="4 5" id="KW-0472">Membrane</keyword>
<comment type="subcellular location">
    <subcellularLocation>
        <location evidence="1">Membrane</location>
        <topology evidence="1">Multi-pass membrane protein</topology>
    </subcellularLocation>
</comment>
<dbReference type="EMBL" id="VIGC01000040">
    <property type="protein sequence ID" value="TQE93418.1"/>
    <property type="molecule type" value="Genomic_DNA"/>
</dbReference>